<accession>A0AAN8P4M5</accession>
<reference evidence="1 2" key="1">
    <citation type="submission" date="2023-10" db="EMBL/GenBank/DDBJ databases">
        <title>Genomes of two closely related lineages of the louse Polyplax serrata with different host specificities.</title>
        <authorList>
            <person name="Martinu J."/>
            <person name="Tarabai H."/>
            <person name="Stefka J."/>
            <person name="Hypsa V."/>
        </authorList>
    </citation>
    <scope>NUCLEOTIDE SEQUENCE [LARGE SCALE GENOMIC DNA]</scope>
    <source>
        <strain evidence="1">HR10_N</strain>
    </source>
</reference>
<sequence length="140" mass="16301">MDSRIGLDYIVENPEYITKLAGVTRHMSAREWSVPEISTHLSSGPFCPVSSRWSKHPGGPPKSKFHVKKNMEMDLKQTNRLDFWRSNSVISHFGFVRFMLARKEYPSEHPSRDNPRSFVDENFDRNKSENLATEVCRCNR</sequence>
<dbReference type="Proteomes" id="UP001372834">
    <property type="component" value="Unassembled WGS sequence"/>
</dbReference>
<protein>
    <submittedName>
        <fullName evidence="1">Uncharacterized protein</fullName>
    </submittedName>
</protein>
<dbReference type="AlphaFoldDB" id="A0AAN8P4M5"/>
<dbReference type="EMBL" id="JAWJWE010000039">
    <property type="protein sequence ID" value="KAK6620813.1"/>
    <property type="molecule type" value="Genomic_DNA"/>
</dbReference>
<comment type="caution">
    <text evidence="1">The sequence shown here is derived from an EMBL/GenBank/DDBJ whole genome shotgun (WGS) entry which is preliminary data.</text>
</comment>
<evidence type="ECO:0000313" key="1">
    <source>
        <dbReference type="EMBL" id="KAK6620813.1"/>
    </source>
</evidence>
<name>A0AAN8P4M5_POLSC</name>
<organism evidence="1 2">
    <name type="scientific">Polyplax serrata</name>
    <name type="common">Common mouse louse</name>
    <dbReference type="NCBI Taxonomy" id="468196"/>
    <lineage>
        <taxon>Eukaryota</taxon>
        <taxon>Metazoa</taxon>
        <taxon>Ecdysozoa</taxon>
        <taxon>Arthropoda</taxon>
        <taxon>Hexapoda</taxon>
        <taxon>Insecta</taxon>
        <taxon>Pterygota</taxon>
        <taxon>Neoptera</taxon>
        <taxon>Paraneoptera</taxon>
        <taxon>Psocodea</taxon>
        <taxon>Troctomorpha</taxon>
        <taxon>Phthiraptera</taxon>
        <taxon>Anoplura</taxon>
        <taxon>Polyplacidae</taxon>
        <taxon>Polyplax</taxon>
    </lineage>
</organism>
<proteinExistence type="predicted"/>
<gene>
    <name evidence="1" type="ORF">RUM43_011109</name>
</gene>
<evidence type="ECO:0000313" key="2">
    <source>
        <dbReference type="Proteomes" id="UP001372834"/>
    </source>
</evidence>